<proteinExistence type="predicted"/>
<reference evidence="3 4" key="1">
    <citation type="submission" date="2020-06" db="EMBL/GenBank/DDBJ databases">
        <title>Rheinheimera sp. nov., a marine bacterium isolated from coastal.</title>
        <authorList>
            <person name="Yu Q."/>
            <person name="Qi Y."/>
            <person name="Pu J."/>
        </authorList>
    </citation>
    <scope>NUCLEOTIDE SEQUENCE [LARGE SCALE GENOMIC DNA]</scope>
    <source>
        <strain evidence="3 4">YQF-2</strain>
    </source>
</reference>
<evidence type="ECO:0000313" key="3">
    <source>
        <dbReference type="EMBL" id="NRQ43527.1"/>
    </source>
</evidence>
<dbReference type="EMBL" id="JABSOD010000013">
    <property type="protein sequence ID" value="NRQ43527.1"/>
    <property type="molecule type" value="Genomic_DNA"/>
</dbReference>
<dbReference type="Pfam" id="PF01553">
    <property type="entry name" value="Acyltransferase"/>
    <property type="match status" value="1"/>
</dbReference>
<keyword evidence="1" id="KW-0472">Membrane</keyword>
<name>A0A7Y5AS34_9GAMM</name>
<feature type="domain" description="Phospholipid/glycerol acyltransferase" evidence="2">
    <location>
        <begin position="89"/>
        <end position="231"/>
    </location>
</feature>
<dbReference type="InterPro" id="IPR002123">
    <property type="entry name" value="Plipid/glycerol_acylTrfase"/>
</dbReference>
<dbReference type="GO" id="GO:0016746">
    <property type="term" value="F:acyltransferase activity"/>
    <property type="evidence" value="ECO:0007669"/>
    <property type="project" value="UniProtKB-KW"/>
</dbReference>
<sequence length="309" mass="35316">MLSFLPGWLLLPFSFSLFALNLALWGLLVTPLGLLKLLLPFRGAHRMLAFAGKGCYRGWTSVNTALINLFNQADWQISGAQTLDKASWYLLISNHKSWLDIPVVSTVAHSRIPEPKFFLKDELKWLPFLGTGCWALDMPFMKRYSAAQLAKKPELKGQDIETTRASCQKFKTVPTTIINFVEGTRFTESKKADKCSPFQYLLPPKAGGIAFTLASMGEQFNAILDFTLLYPDNPNHVALDMLMGRLKRIVVQVEVLPVDQQVVGDYFNDAQFRERFQLWLNQRWLQKDQLMQHYHQTDNLNRSAEQLPC</sequence>
<keyword evidence="4" id="KW-1185">Reference proteome</keyword>
<dbReference type="PANTHER" id="PTHR10983:SF15">
    <property type="entry name" value="ACYLTRANSFERASE YIHG-RELATED"/>
    <property type="match status" value="1"/>
</dbReference>
<organism evidence="3 4">
    <name type="scientific">Rheinheimera lutimaris</name>
    <dbReference type="NCBI Taxonomy" id="2740584"/>
    <lineage>
        <taxon>Bacteria</taxon>
        <taxon>Pseudomonadati</taxon>
        <taxon>Pseudomonadota</taxon>
        <taxon>Gammaproteobacteria</taxon>
        <taxon>Chromatiales</taxon>
        <taxon>Chromatiaceae</taxon>
        <taxon>Rheinheimera</taxon>
    </lineage>
</organism>
<feature type="transmembrane region" description="Helical" evidence="1">
    <location>
        <begin position="15"/>
        <end position="39"/>
    </location>
</feature>
<evidence type="ECO:0000259" key="2">
    <source>
        <dbReference type="SMART" id="SM00563"/>
    </source>
</evidence>
<dbReference type="RefSeq" id="WP_173501762.1">
    <property type="nucleotide sequence ID" value="NZ_JABSOD010000013.1"/>
</dbReference>
<keyword evidence="1" id="KW-1133">Transmembrane helix</keyword>
<protein>
    <submittedName>
        <fullName evidence="3">Acyltransferase</fullName>
    </submittedName>
</protein>
<evidence type="ECO:0000313" key="4">
    <source>
        <dbReference type="Proteomes" id="UP000523161"/>
    </source>
</evidence>
<keyword evidence="3" id="KW-0012">Acyltransferase</keyword>
<dbReference type="GO" id="GO:0005886">
    <property type="term" value="C:plasma membrane"/>
    <property type="evidence" value="ECO:0007669"/>
    <property type="project" value="TreeGrafter"/>
</dbReference>
<accession>A0A7Y5AS34</accession>
<dbReference type="SUPFAM" id="SSF69593">
    <property type="entry name" value="Glycerol-3-phosphate (1)-acyltransferase"/>
    <property type="match status" value="1"/>
</dbReference>
<dbReference type="SMART" id="SM00563">
    <property type="entry name" value="PlsC"/>
    <property type="match status" value="1"/>
</dbReference>
<dbReference type="PANTHER" id="PTHR10983">
    <property type="entry name" value="1-ACYLGLYCEROL-3-PHOSPHATE ACYLTRANSFERASE-RELATED"/>
    <property type="match status" value="1"/>
</dbReference>
<gene>
    <name evidence="3" type="ORF">HRH59_13315</name>
</gene>
<comment type="caution">
    <text evidence="3">The sequence shown here is derived from an EMBL/GenBank/DDBJ whole genome shotgun (WGS) entry which is preliminary data.</text>
</comment>
<evidence type="ECO:0000256" key="1">
    <source>
        <dbReference type="SAM" id="Phobius"/>
    </source>
</evidence>
<dbReference type="AlphaFoldDB" id="A0A7Y5AS34"/>
<dbReference type="CDD" id="cd07990">
    <property type="entry name" value="LPLAT_LCLAT1-like"/>
    <property type="match status" value="1"/>
</dbReference>
<keyword evidence="1" id="KW-0812">Transmembrane</keyword>
<dbReference type="NCBIfam" id="NF010621">
    <property type="entry name" value="PRK14014.1"/>
    <property type="match status" value="1"/>
</dbReference>
<dbReference type="Proteomes" id="UP000523161">
    <property type="component" value="Unassembled WGS sequence"/>
</dbReference>
<keyword evidence="3" id="KW-0808">Transferase</keyword>